<dbReference type="GO" id="GO:0090307">
    <property type="term" value="P:mitotic spindle assembly"/>
    <property type="evidence" value="ECO:0000318"/>
    <property type="project" value="GO_Central"/>
</dbReference>
<feature type="domain" description="TPX2 central" evidence="2">
    <location>
        <begin position="341"/>
        <end position="386"/>
    </location>
</feature>
<evidence type="ECO:0000313" key="3">
    <source>
        <dbReference type="EMBL" id="PHT73967.1"/>
    </source>
</evidence>
<dbReference type="Gramene" id="PHT73967">
    <property type="protein sequence ID" value="PHT73967"/>
    <property type="gene ID" value="T459_21244"/>
</dbReference>
<evidence type="ECO:0000259" key="2">
    <source>
        <dbReference type="Pfam" id="PF12214"/>
    </source>
</evidence>
<comment type="caution">
    <text evidence="3">The sequence shown here is derived from an EMBL/GenBank/DDBJ whole genome shotgun (WGS) entry which is preliminary data.</text>
</comment>
<sequence length="407" mass="44893">MADLNSLVMDDDYEFSAPKFYDFNNGETEEEKRKAELWFENEINYAPSRMPVRPNGKKEPAVVVTSSGSKKEVRPNGNEERATVLKSSGSTEEVRPNGNEEHAAVLTSSGIKETVRPSGIEERVAELSSSGNKVEVMPNEIEKPAAELASSGSKVVVMPKEIVKESGGSLPDVESVQHQSNVEVSIPAPPMISQKSDKNTDSKKRQTAKKIANILRNPSALKTKAHLQAITKNAVGTHNLAQENQAIKRQKLEGGKSKPNLPHKAKVGVASSSSTLFALTEEVHKQDRKMYAQEPVSPFVSIAEMMKKFQSSTREMSLPPMSNSTSQDDPAGKMQRKHKLILTRPKEPKFVTVQRVCPTRVKSSIELEEEMMAKIPTFKARPLNKKFGWSNGLNDVNEPFLSQCGVL</sequence>
<dbReference type="PANTHER" id="PTHR14326">
    <property type="entry name" value="TARGETING PROTEIN FOR XKLP2"/>
    <property type="match status" value="1"/>
</dbReference>
<keyword evidence="4" id="KW-1185">Reference proteome</keyword>
<dbReference type="Pfam" id="PF12214">
    <property type="entry name" value="TPX2_importin"/>
    <property type="match status" value="1"/>
</dbReference>
<dbReference type="InterPro" id="IPR009675">
    <property type="entry name" value="TPX2_fam"/>
</dbReference>
<protein>
    <recommendedName>
        <fullName evidence="2">TPX2 central domain-containing protein</fullName>
    </recommendedName>
</protein>
<evidence type="ECO:0000256" key="1">
    <source>
        <dbReference type="SAM" id="MobiDB-lite"/>
    </source>
</evidence>
<dbReference type="GO" id="GO:0030295">
    <property type="term" value="F:protein kinase activator activity"/>
    <property type="evidence" value="ECO:0000318"/>
    <property type="project" value="GO_Central"/>
</dbReference>
<feature type="compositionally biased region" description="Polar residues" evidence="1">
    <location>
        <begin position="313"/>
        <end position="328"/>
    </location>
</feature>
<dbReference type="GO" id="GO:0005819">
    <property type="term" value="C:spindle"/>
    <property type="evidence" value="ECO:0007669"/>
    <property type="project" value="InterPro"/>
</dbReference>
<gene>
    <name evidence="3" type="ORF">T459_21244</name>
</gene>
<dbReference type="GO" id="GO:0008017">
    <property type="term" value="F:microtubule binding"/>
    <property type="evidence" value="ECO:0000318"/>
    <property type="project" value="GO_Central"/>
</dbReference>
<feature type="region of interest" description="Disordered" evidence="1">
    <location>
        <begin position="313"/>
        <end position="336"/>
    </location>
</feature>
<feature type="region of interest" description="Disordered" evidence="1">
    <location>
        <begin position="47"/>
        <end position="99"/>
    </location>
</feature>
<dbReference type="Proteomes" id="UP000222542">
    <property type="component" value="Unassembled WGS sequence"/>
</dbReference>
<dbReference type="AlphaFoldDB" id="A0A2G2YW26"/>
<dbReference type="InterPro" id="IPR027330">
    <property type="entry name" value="TPX2_central_dom"/>
</dbReference>
<reference evidence="3 4" key="1">
    <citation type="journal article" date="2014" name="Nat. Genet.">
        <title>Genome sequence of the hot pepper provides insights into the evolution of pungency in Capsicum species.</title>
        <authorList>
            <person name="Kim S."/>
            <person name="Park M."/>
            <person name="Yeom S.I."/>
            <person name="Kim Y.M."/>
            <person name="Lee J.M."/>
            <person name="Lee H.A."/>
            <person name="Seo E."/>
            <person name="Choi J."/>
            <person name="Cheong K."/>
            <person name="Kim K.T."/>
            <person name="Jung K."/>
            <person name="Lee G.W."/>
            <person name="Oh S.K."/>
            <person name="Bae C."/>
            <person name="Kim S.B."/>
            <person name="Lee H.Y."/>
            <person name="Kim S.Y."/>
            <person name="Kim M.S."/>
            <person name="Kang B.C."/>
            <person name="Jo Y.D."/>
            <person name="Yang H.B."/>
            <person name="Jeong H.J."/>
            <person name="Kang W.H."/>
            <person name="Kwon J.K."/>
            <person name="Shin C."/>
            <person name="Lim J.Y."/>
            <person name="Park J.H."/>
            <person name="Huh J.H."/>
            <person name="Kim J.S."/>
            <person name="Kim B.D."/>
            <person name="Cohen O."/>
            <person name="Paran I."/>
            <person name="Suh M.C."/>
            <person name="Lee S.B."/>
            <person name="Kim Y.K."/>
            <person name="Shin Y."/>
            <person name="Noh S.J."/>
            <person name="Park J."/>
            <person name="Seo Y.S."/>
            <person name="Kwon S.Y."/>
            <person name="Kim H.A."/>
            <person name="Park J.M."/>
            <person name="Kim H.J."/>
            <person name="Choi S.B."/>
            <person name="Bosland P.W."/>
            <person name="Reeves G."/>
            <person name="Jo S.H."/>
            <person name="Lee B.W."/>
            <person name="Cho H.T."/>
            <person name="Choi H.S."/>
            <person name="Lee M.S."/>
            <person name="Yu Y."/>
            <person name="Do Choi Y."/>
            <person name="Park B.S."/>
            <person name="van Deynze A."/>
            <person name="Ashrafi H."/>
            <person name="Hill T."/>
            <person name="Kim W.T."/>
            <person name="Pai H.S."/>
            <person name="Ahn H.K."/>
            <person name="Yeam I."/>
            <person name="Giovannoni J.J."/>
            <person name="Rose J.K."/>
            <person name="Sorensen I."/>
            <person name="Lee S.J."/>
            <person name="Kim R.W."/>
            <person name="Choi I.Y."/>
            <person name="Choi B.S."/>
            <person name="Lim J.S."/>
            <person name="Lee Y.H."/>
            <person name="Choi D."/>
        </authorList>
    </citation>
    <scope>NUCLEOTIDE SEQUENCE [LARGE SCALE GENOMIC DNA]</scope>
    <source>
        <strain evidence="4">cv. CM334</strain>
    </source>
</reference>
<organism evidence="3 4">
    <name type="scientific">Capsicum annuum</name>
    <name type="common">Capsicum pepper</name>
    <dbReference type="NCBI Taxonomy" id="4072"/>
    <lineage>
        <taxon>Eukaryota</taxon>
        <taxon>Viridiplantae</taxon>
        <taxon>Streptophyta</taxon>
        <taxon>Embryophyta</taxon>
        <taxon>Tracheophyta</taxon>
        <taxon>Spermatophyta</taxon>
        <taxon>Magnoliopsida</taxon>
        <taxon>eudicotyledons</taxon>
        <taxon>Gunneridae</taxon>
        <taxon>Pentapetalae</taxon>
        <taxon>asterids</taxon>
        <taxon>lamiids</taxon>
        <taxon>Solanales</taxon>
        <taxon>Solanaceae</taxon>
        <taxon>Solanoideae</taxon>
        <taxon>Capsiceae</taxon>
        <taxon>Capsicum</taxon>
    </lineage>
</organism>
<accession>A0A2G2YW26</accession>
<proteinExistence type="predicted"/>
<feature type="region of interest" description="Disordered" evidence="1">
    <location>
        <begin position="187"/>
        <end position="206"/>
    </location>
</feature>
<dbReference type="PANTHER" id="PTHR14326:SF44">
    <property type="entry name" value="TARGETING PROTEIN FOR XKLP2"/>
    <property type="match status" value="1"/>
</dbReference>
<dbReference type="STRING" id="4072.A0A2G2YW26"/>
<dbReference type="GO" id="GO:0005880">
    <property type="term" value="C:nuclear microtubule"/>
    <property type="evidence" value="ECO:0000318"/>
    <property type="project" value="GO_Central"/>
</dbReference>
<feature type="compositionally biased region" description="Basic and acidic residues" evidence="1">
    <location>
        <begin position="69"/>
        <end position="83"/>
    </location>
</feature>
<dbReference type="GO" id="GO:0060236">
    <property type="term" value="P:regulation of mitotic spindle organization"/>
    <property type="evidence" value="ECO:0007669"/>
    <property type="project" value="InterPro"/>
</dbReference>
<evidence type="ECO:0000313" key="4">
    <source>
        <dbReference type="Proteomes" id="UP000222542"/>
    </source>
</evidence>
<feature type="compositionally biased region" description="Basic and acidic residues" evidence="1">
    <location>
        <begin position="195"/>
        <end position="204"/>
    </location>
</feature>
<name>A0A2G2YW26_CAPAN</name>
<dbReference type="EMBL" id="AYRZ02000008">
    <property type="protein sequence ID" value="PHT73967.1"/>
    <property type="molecule type" value="Genomic_DNA"/>
</dbReference>
<reference evidence="3 4" key="2">
    <citation type="journal article" date="2017" name="Genome Biol.">
        <title>New reference genome sequences of hot pepper reveal the massive evolution of plant disease-resistance genes by retroduplication.</title>
        <authorList>
            <person name="Kim S."/>
            <person name="Park J."/>
            <person name="Yeom S.I."/>
            <person name="Kim Y.M."/>
            <person name="Seo E."/>
            <person name="Kim K.T."/>
            <person name="Kim M.S."/>
            <person name="Lee J.M."/>
            <person name="Cheong K."/>
            <person name="Shin H.S."/>
            <person name="Kim S.B."/>
            <person name="Han K."/>
            <person name="Lee J."/>
            <person name="Park M."/>
            <person name="Lee H.A."/>
            <person name="Lee H.Y."/>
            <person name="Lee Y."/>
            <person name="Oh S."/>
            <person name="Lee J.H."/>
            <person name="Choi E."/>
            <person name="Choi E."/>
            <person name="Lee S.E."/>
            <person name="Jeon J."/>
            <person name="Kim H."/>
            <person name="Choi G."/>
            <person name="Song H."/>
            <person name="Lee J."/>
            <person name="Lee S.C."/>
            <person name="Kwon J.K."/>
            <person name="Lee H.Y."/>
            <person name="Koo N."/>
            <person name="Hong Y."/>
            <person name="Kim R.W."/>
            <person name="Kang W.H."/>
            <person name="Huh J.H."/>
            <person name="Kang B.C."/>
            <person name="Yang T.J."/>
            <person name="Lee Y.H."/>
            <person name="Bennetzen J.L."/>
            <person name="Choi D."/>
        </authorList>
    </citation>
    <scope>NUCLEOTIDE SEQUENCE [LARGE SCALE GENOMIC DNA]</scope>
    <source>
        <strain evidence="4">cv. CM334</strain>
    </source>
</reference>